<evidence type="ECO:0000313" key="4">
    <source>
        <dbReference type="EMBL" id="HEC57401.1"/>
    </source>
</evidence>
<keyword evidence="6" id="KW-1185">Reference proteome</keyword>
<dbReference type="AlphaFoldDB" id="A0A1F2P6A5"/>
<dbReference type="Pfam" id="PF07719">
    <property type="entry name" value="TPR_2"/>
    <property type="match status" value="1"/>
</dbReference>
<dbReference type="EMBL" id="DRIE01000101">
    <property type="protein sequence ID" value="HEC57401.1"/>
    <property type="molecule type" value="Genomic_DNA"/>
</dbReference>
<dbReference type="Proteomes" id="UP000885936">
    <property type="component" value="Unassembled WGS sequence"/>
</dbReference>
<dbReference type="InterPro" id="IPR011990">
    <property type="entry name" value="TPR-like_helical_dom_sf"/>
</dbReference>
<dbReference type="InterPro" id="IPR013105">
    <property type="entry name" value="TPR_2"/>
</dbReference>
<evidence type="ECO:0000313" key="5">
    <source>
        <dbReference type="EMBL" id="OFV66693.1"/>
    </source>
</evidence>
<evidence type="ECO:0000313" key="6">
    <source>
        <dbReference type="Proteomes" id="UP000185779"/>
    </source>
</evidence>
<evidence type="ECO:0000256" key="3">
    <source>
        <dbReference type="PROSITE-ProRule" id="PRU00339"/>
    </source>
</evidence>
<keyword evidence="2 3" id="KW-0802">TPR repeat</keyword>
<dbReference type="SUPFAM" id="SSF48452">
    <property type="entry name" value="TPR-like"/>
    <property type="match status" value="1"/>
</dbReference>
<reference evidence="4" key="2">
    <citation type="journal article" date="2020" name="mSystems">
        <title>Genome- and Community-Level Interaction Insights into Carbon Utilization and Element Cycling Functions of Hydrothermarchaeota in Hydrothermal Sediment.</title>
        <authorList>
            <person name="Zhou Z."/>
            <person name="Liu Y."/>
            <person name="Xu W."/>
            <person name="Pan J."/>
            <person name="Luo Z.H."/>
            <person name="Li M."/>
        </authorList>
    </citation>
    <scope>NUCLEOTIDE SEQUENCE [LARGE SCALE GENOMIC DNA]</scope>
    <source>
        <strain evidence="4">HyVt-386</strain>
    </source>
</reference>
<comment type="caution">
    <text evidence="5">The sequence shown here is derived from an EMBL/GenBank/DDBJ whole genome shotgun (WGS) entry which is preliminary data.</text>
</comment>
<dbReference type="Proteomes" id="UP000185779">
    <property type="component" value="Unassembled WGS sequence"/>
</dbReference>
<dbReference type="PANTHER" id="PTHR44943">
    <property type="entry name" value="CELLULOSE SYNTHASE OPERON PROTEIN C"/>
    <property type="match status" value="1"/>
</dbReference>
<accession>A0A1F2P6A5</accession>
<dbReference type="PROSITE" id="PS50005">
    <property type="entry name" value="TPR"/>
    <property type="match status" value="1"/>
</dbReference>
<reference evidence="5 6" key="1">
    <citation type="submission" date="2016-05" db="EMBL/GenBank/DDBJ databases">
        <title>Microbial consortia oxidize butane by reversing methanogenesis.</title>
        <authorList>
            <person name="Laso-Perez R."/>
            <person name="Richter M."/>
            <person name="Wegener G."/>
            <person name="Musat F."/>
        </authorList>
    </citation>
    <scope>NUCLEOTIDE SEQUENCE [LARGE SCALE GENOMIC DNA]</scope>
    <source>
        <strain evidence="5">BOX1</strain>
    </source>
</reference>
<dbReference type="InterPro" id="IPR019734">
    <property type="entry name" value="TPR_rpt"/>
</dbReference>
<evidence type="ECO:0000256" key="2">
    <source>
        <dbReference type="ARBA" id="ARBA00022803"/>
    </source>
</evidence>
<dbReference type="PANTHER" id="PTHR44943:SF8">
    <property type="entry name" value="TPR REPEAT-CONTAINING PROTEIN MJ0263"/>
    <property type="match status" value="1"/>
</dbReference>
<dbReference type="Gene3D" id="1.25.40.10">
    <property type="entry name" value="Tetratricopeptide repeat domain"/>
    <property type="match status" value="2"/>
</dbReference>
<gene>
    <name evidence="4" type="ORF">ENI32_05930</name>
    <name evidence="5" type="ORF">SBU_000660</name>
</gene>
<dbReference type="EMBL" id="LYOR01000002">
    <property type="protein sequence ID" value="OFV66693.1"/>
    <property type="molecule type" value="Genomic_DNA"/>
</dbReference>
<dbReference type="InterPro" id="IPR051685">
    <property type="entry name" value="Ycf3/AcsC/BcsC/TPR_MFPF"/>
</dbReference>
<name>A0A1F2P6A5_9EURY</name>
<dbReference type="STRING" id="1839936.SBU_000660"/>
<proteinExistence type="predicted"/>
<sequence>MFRTEEEEKKWLANVQFHGAFKDFFGTDFIVFRDGKEFESEFKRFASWFIEQCFPEEDIDEEELLEILRISEEIFEEKREIGVEVDEFEGMFIGIEYGKFRKVFYTGVVDDEVKQLVKRYLADPLVPDYIIYKSIMQNPEIAEKILREILREDPMDLNAHHFLVDLMKYDGRFDEVEKEYQRLLEHLPDDPLVLHNYAVFLADLQRFEEAENLFKKAIKLDPEDIILRYSYGDFLKYLNRDKEAEREYETARWLKGEEL</sequence>
<evidence type="ECO:0000256" key="1">
    <source>
        <dbReference type="ARBA" id="ARBA00022737"/>
    </source>
</evidence>
<organism evidence="5 6">
    <name type="scientific">Candidatus Syntropharchaeum butanivorans</name>
    <dbReference type="NCBI Taxonomy" id="1839936"/>
    <lineage>
        <taxon>Archaea</taxon>
        <taxon>Methanobacteriati</taxon>
        <taxon>Methanobacteriota</taxon>
        <taxon>Stenosarchaea group</taxon>
        <taxon>Methanomicrobia</taxon>
        <taxon>Methanosarcinales</taxon>
        <taxon>ANME-2 cluster</taxon>
        <taxon>Candidatus Syntropharchaeum</taxon>
    </lineage>
</organism>
<protein>
    <submittedName>
        <fullName evidence="4">Tetratricopeptide repeat protein</fullName>
    </submittedName>
</protein>
<keyword evidence="1" id="KW-0677">Repeat</keyword>
<feature type="repeat" description="TPR" evidence="3">
    <location>
        <begin position="191"/>
        <end position="224"/>
    </location>
</feature>